<keyword evidence="8" id="KW-1185">Reference proteome</keyword>
<keyword evidence="4 6" id="KW-1133">Transmembrane helix</keyword>
<organism evidence="7 8">
    <name type="scientific">Sphingomonas glacialis</name>
    <dbReference type="NCBI Taxonomy" id="658225"/>
    <lineage>
        <taxon>Bacteria</taxon>
        <taxon>Pseudomonadati</taxon>
        <taxon>Pseudomonadota</taxon>
        <taxon>Alphaproteobacteria</taxon>
        <taxon>Sphingomonadales</taxon>
        <taxon>Sphingomonadaceae</taxon>
        <taxon>Sphingomonas</taxon>
    </lineage>
</organism>
<accession>A0A502G1C8</accession>
<dbReference type="GO" id="GO:0016020">
    <property type="term" value="C:membrane"/>
    <property type="evidence" value="ECO:0007669"/>
    <property type="project" value="UniProtKB-SubCell"/>
</dbReference>
<feature type="transmembrane region" description="Helical" evidence="6">
    <location>
        <begin position="49"/>
        <end position="71"/>
    </location>
</feature>
<gene>
    <name evidence="7" type="ORF">EAH76_10870</name>
</gene>
<keyword evidence="2" id="KW-0813">Transport</keyword>
<dbReference type="Proteomes" id="UP000319931">
    <property type="component" value="Unassembled WGS sequence"/>
</dbReference>
<feature type="transmembrane region" description="Helical" evidence="6">
    <location>
        <begin position="6"/>
        <end position="28"/>
    </location>
</feature>
<reference evidence="7 8" key="1">
    <citation type="journal article" date="2019" name="Environ. Microbiol.">
        <title>Species interactions and distinct microbial communities in high Arctic permafrost affected cryosols are associated with the CH4 and CO2 gas fluxes.</title>
        <authorList>
            <person name="Altshuler I."/>
            <person name="Hamel J."/>
            <person name="Turney S."/>
            <person name="Magnuson E."/>
            <person name="Levesque R."/>
            <person name="Greer C."/>
            <person name="Whyte L.G."/>
        </authorList>
    </citation>
    <scope>NUCLEOTIDE SEQUENCE [LARGE SCALE GENOMIC DNA]</scope>
    <source>
        <strain evidence="7 8">E6.1</strain>
    </source>
</reference>
<evidence type="ECO:0000256" key="3">
    <source>
        <dbReference type="ARBA" id="ARBA00022692"/>
    </source>
</evidence>
<proteinExistence type="predicted"/>
<dbReference type="PANTHER" id="PTHR43243:SF4">
    <property type="entry name" value="CATIONIC AMINO ACID TRANSPORTER 4"/>
    <property type="match status" value="1"/>
</dbReference>
<evidence type="ECO:0000256" key="1">
    <source>
        <dbReference type="ARBA" id="ARBA00004141"/>
    </source>
</evidence>
<comment type="subcellular location">
    <subcellularLocation>
        <location evidence="1">Membrane</location>
        <topology evidence="1">Multi-pass membrane protein</topology>
    </subcellularLocation>
</comment>
<sequence length="180" mass="19800">MGFAASLALPSVILMMLYGQTRIFFVMARDGLLPDSLADVHPKWKTPHGMTIITGIFVAAAAALLPVGHFVDVSNPGTLFAFLLVAVSVMVLRIRDPHRHRPFRTPGVWPTPGYAYRAKKGYGPKHEHGRQAGEVGRRTGLTGRYARLSSSTGRVTQMRSLAALSLLLAIGRLFRQRPIW</sequence>
<dbReference type="AlphaFoldDB" id="A0A502G1C8"/>
<keyword evidence="3 6" id="KW-0812">Transmembrane</keyword>
<evidence type="ECO:0000256" key="4">
    <source>
        <dbReference type="ARBA" id="ARBA00022989"/>
    </source>
</evidence>
<dbReference type="InterPro" id="IPR002293">
    <property type="entry name" value="AA/rel_permease1"/>
</dbReference>
<dbReference type="EMBL" id="RCZC01000002">
    <property type="protein sequence ID" value="TPG55066.1"/>
    <property type="molecule type" value="Genomic_DNA"/>
</dbReference>
<name>A0A502G1C8_9SPHN</name>
<comment type="caution">
    <text evidence="7">The sequence shown here is derived from an EMBL/GenBank/DDBJ whole genome shotgun (WGS) entry which is preliminary data.</text>
</comment>
<protein>
    <submittedName>
        <fullName evidence="7">Amino acid permease</fullName>
    </submittedName>
</protein>
<dbReference type="Pfam" id="PF13520">
    <property type="entry name" value="AA_permease_2"/>
    <property type="match status" value="1"/>
</dbReference>
<dbReference type="GO" id="GO:0015171">
    <property type="term" value="F:amino acid transmembrane transporter activity"/>
    <property type="evidence" value="ECO:0007669"/>
    <property type="project" value="TreeGrafter"/>
</dbReference>
<evidence type="ECO:0000313" key="7">
    <source>
        <dbReference type="EMBL" id="TPG55066.1"/>
    </source>
</evidence>
<dbReference type="PANTHER" id="PTHR43243">
    <property type="entry name" value="INNER MEMBRANE TRANSPORTER YGJI-RELATED"/>
    <property type="match status" value="1"/>
</dbReference>
<keyword evidence="5 6" id="KW-0472">Membrane</keyword>
<dbReference type="Gene3D" id="1.20.1740.10">
    <property type="entry name" value="Amino acid/polyamine transporter I"/>
    <property type="match status" value="1"/>
</dbReference>
<evidence type="ECO:0000256" key="5">
    <source>
        <dbReference type="ARBA" id="ARBA00023136"/>
    </source>
</evidence>
<evidence type="ECO:0000256" key="2">
    <source>
        <dbReference type="ARBA" id="ARBA00022448"/>
    </source>
</evidence>
<evidence type="ECO:0000256" key="6">
    <source>
        <dbReference type="SAM" id="Phobius"/>
    </source>
</evidence>
<dbReference type="OrthoDB" id="9762947at2"/>
<evidence type="ECO:0000313" key="8">
    <source>
        <dbReference type="Proteomes" id="UP000319931"/>
    </source>
</evidence>
<feature type="transmembrane region" description="Helical" evidence="6">
    <location>
        <begin position="77"/>
        <end position="94"/>
    </location>
</feature>